<name>A0ABU8HJA7_9BACI</name>
<evidence type="ECO:0000313" key="1">
    <source>
        <dbReference type="EMBL" id="MEI5909286.1"/>
    </source>
</evidence>
<gene>
    <name evidence="1" type="ORF">WAK64_19745</name>
</gene>
<dbReference type="Proteomes" id="UP001312865">
    <property type="component" value="Unassembled WGS sequence"/>
</dbReference>
<evidence type="ECO:0000313" key="2">
    <source>
        <dbReference type="Proteomes" id="UP001312865"/>
    </source>
</evidence>
<organism evidence="1 2">
    <name type="scientific">Bacillus spongiae</name>
    <dbReference type="NCBI Taxonomy" id="2683610"/>
    <lineage>
        <taxon>Bacteria</taxon>
        <taxon>Bacillati</taxon>
        <taxon>Bacillota</taxon>
        <taxon>Bacilli</taxon>
        <taxon>Bacillales</taxon>
        <taxon>Bacillaceae</taxon>
        <taxon>Bacillus</taxon>
    </lineage>
</organism>
<dbReference type="RefSeq" id="WP_336588731.1">
    <property type="nucleotide sequence ID" value="NZ_JBBAXC010000023.1"/>
</dbReference>
<sequence length="151" mass="17155">MKKRMVIFFICVPFLLLLGMNVPQKLTISHIEITAKGQVLIYKVNLSAVDGSKVESQFDYQGNHIHGFELAVKPSESLAKHMEMNTKSKLMKMCPKRSGGSMASNGGWNLEVQYYIKEESNQKKVEKLARKESTLYIFDGTDKIIEHSLKD</sequence>
<dbReference type="EMBL" id="JBBAXC010000023">
    <property type="protein sequence ID" value="MEI5909286.1"/>
    <property type="molecule type" value="Genomic_DNA"/>
</dbReference>
<comment type="caution">
    <text evidence="1">The sequence shown here is derived from an EMBL/GenBank/DDBJ whole genome shotgun (WGS) entry which is preliminary data.</text>
</comment>
<protein>
    <submittedName>
        <fullName evidence="1">Uncharacterized protein</fullName>
    </submittedName>
</protein>
<keyword evidence="2" id="KW-1185">Reference proteome</keyword>
<reference evidence="1 2" key="1">
    <citation type="journal article" date="2018" name="J. Microbiol.">
        <title>Bacillus spongiae sp. nov., isolated from sponge of Jeju Island.</title>
        <authorList>
            <person name="Lee G.E."/>
            <person name="Im W.T."/>
            <person name="Park J.S."/>
        </authorList>
    </citation>
    <scope>NUCLEOTIDE SEQUENCE [LARGE SCALE GENOMIC DNA]</scope>
    <source>
        <strain evidence="1 2">135PIL107-10</strain>
    </source>
</reference>
<proteinExistence type="predicted"/>
<accession>A0ABU8HJA7</accession>